<proteinExistence type="predicted"/>
<evidence type="ECO:0000313" key="3">
    <source>
        <dbReference type="EMBL" id="EFQ95856.1"/>
    </source>
</evidence>
<accession>E3REJ3</accession>
<dbReference type="Proteomes" id="UP000001067">
    <property type="component" value="Unassembled WGS sequence"/>
</dbReference>
<evidence type="ECO:0000256" key="1">
    <source>
        <dbReference type="ARBA" id="ARBA00023125"/>
    </source>
</evidence>
<feature type="non-terminal residue" evidence="3">
    <location>
        <position position="57"/>
    </location>
</feature>
<dbReference type="EMBL" id="GL532447">
    <property type="protein sequence ID" value="EFQ95856.1"/>
    <property type="molecule type" value="Genomic_DNA"/>
</dbReference>
<dbReference type="HOGENOM" id="CLU_199936_0_0_1"/>
<gene>
    <name evidence="3" type="ORF">PTT_04495</name>
</gene>
<name>E3REJ3_PYRTT</name>
<evidence type="ECO:0000259" key="2">
    <source>
        <dbReference type="PROSITE" id="PS51253"/>
    </source>
</evidence>
<keyword evidence="4" id="KW-1185">Reference proteome</keyword>
<dbReference type="InterPro" id="IPR006600">
    <property type="entry name" value="HTH_CenpB_DNA-bd_dom"/>
</dbReference>
<dbReference type="AlphaFoldDB" id="E3REJ3"/>
<dbReference type="PROSITE" id="PS51253">
    <property type="entry name" value="HTH_CENPB"/>
    <property type="match status" value="1"/>
</dbReference>
<reference evidence="3 4" key="1">
    <citation type="journal article" date="2010" name="Genome Biol.">
        <title>A first genome assembly of the barley fungal pathogen Pyrenophora teres f. teres.</title>
        <authorList>
            <person name="Ellwood S.R."/>
            <person name="Liu Z."/>
            <person name="Syme R.A."/>
            <person name="Lai Z."/>
            <person name="Hane J.K."/>
            <person name="Keiper F."/>
            <person name="Moffat C.S."/>
            <person name="Oliver R.P."/>
            <person name="Friesen T.L."/>
        </authorList>
    </citation>
    <scope>NUCLEOTIDE SEQUENCE [LARGE SCALE GENOMIC DNA]</scope>
    <source>
        <strain evidence="3 4">0-1</strain>
    </source>
</reference>
<protein>
    <recommendedName>
        <fullName evidence="2">HTH CENPB-type domain-containing protein</fullName>
    </recommendedName>
</protein>
<feature type="domain" description="HTH CENPB-type" evidence="2">
    <location>
        <begin position="1"/>
        <end position="32"/>
    </location>
</feature>
<organism evidence="4">
    <name type="scientific">Pyrenophora teres f. teres (strain 0-1)</name>
    <name type="common">Barley net blotch fungus</name>
    <name type="synonym">Drechslera teres f. teres</name>
    <dbReference type="NCBI Taxonomy" id="861557"/>
    <lineage>
        <taxon>Eukaryota</taxon>
        <taxon>Fungi</taxon>
        <taxon>Dikarya</taxon>
        <taxon>Ascomycota</taxon>
        <taxon>Pezizomycotina</taxon>
        <taxon>Dothideomycetes</taxon>
        <taxon>Pleosporomycetidae</taxon>
        <taxon>Pleosporales</taxon>
        <taxon>Pleosporineae</taxon>
        <taxon>Pleosporaceae</taxon>
        <taxon>Pyrenophora</taxon>
    </lineage>
</organism>
<keyword evidence="1" id="KW-0238">DNA-binding</keyword>
<sequence>MADKLLQERGSNPIGKNWVDNFVKRTPELRTRWSRPYDYQRAACEDPTAIQRWFDLV</sequence>
<dbReference type="OrthoDB" id="3676686at2759"/>
<dbReference type="GO" id="GO:0003677">
    <property type="term" value="F:DNA binding"/>
    <property type="evidence" value="ECO:0007669"/>
    <property type="project" value="UniProtKB-KW"/>
</dbReference>
<evidence type="ECO:0000313" key="4">
    <source>
        <dbReference type="Proteomes" id="UP000001067"/>
    </source>
</evidence>
<dbReference type="KEGG" id="pte:PTT_04495"/>